<dbReference type="PANTHER" id="PTHR11717:SF7">
    <property type="entry name" value="LOW MOLECULAR WEIGHT PHOSPHOTYROSINE PROTEIN PHOSPHATASE"/>
    <property type="match status" value="1"/>
</dbReference>
<evidence type="ECO:0000256" key="1">
    <source>
        <dbReference type="ARBA" id="ARBA00013064"/>
    </source>
</evidence>
<proteinExistence type="predicted"/>
<feature type="region of interest" description="Disordered" evidence="2">
    <location>
        <begin position="232"/>
        <end position="289"/>
    </location>
</feature>
<dbReference type="AlphaFoldDB" id="A0A150GU16"/>
<dbReference type="EC" id="3.1.3.48" evidence="1"/>
<evidence type="ECO:0000313" key="4">
    <source>
        <dbReference type="EMBL" id="KXZ53329.1"/>
    </source>
</evidence>
<dbReference type="InterPro" id="IPR050438">
    <property type="entry name" value="LMW_PTPase"/>
</dbReference>
<dbReference type="GO" id="GO:0004725">
    <property type="term" value="F:protein tyrosine phosphatase activity"/>
    <property type="evidence" value="ECO:0007669"/>
    <property type="project" value="UniProtKB-EC"/>
</dbReference>
<dbReference type="Proteomes" id="UP000075714">
    <property type="component" value="Unassembled WGS sequence"/>
</dbReference>
<reference evidence="5" key="1">
    <citation type="journal article" date="2016" name="Nat. Commun.">
        <title>The Gonium pectorale genome demonstrates co-option of cell cycle regulation during the evolution of multicellularity.</title>
        <authorList>
            <person name="Hanschen E.R."/>
            <person name="Marriage T.N."/>
            <person name="Ferris P.J."/>
            <person name="Hamaji T."/>
            <person name="Toyoda A."/>
            <person name="Fujiyama A."/>
            <person name="Neme R."/>
            <person name="Noguchi H."/>
            <person name="Minakuchi Y."/>
            <person name="Suzuki M."/>
            <person name="Kawai-Toyooka H."/>
            <person name="Smith D.R."/>
            <person name="Sparks H."/>
            <person name="Anderson J."/>
            <person name="Bakaric R."/>
            <person name="Luria V."/>
            <person name="Karger A."/>
            <person name="Kirschner M.W."/>
            <person name="Durand P.M."/>
            <person name="Michod R.E."/>
            <person name="Nozaki H."/>
            <person name="Olson B.J."/>
        </authorList>
    </citation>
    <scope>NUCLEOTIDE SEQUENCE [LARGE SCALE GENOMIC DNA]</scope>
    <source>
        <strain evidence="5">NIES-2863</strain>
    </source>
</reference>
<dbReference type="InterPro" id="IPR036196">
    <property type="entry name" value="Ptyr_pPase_sf"/>
</dbReference>
<evidence type="ECO:0000256" key="2">
    <source>
        <dbReference type="SAM" id="MobiDB-lite"/>
    </source>
</evidence>
<accession>A0A150GU16</accession>
<organism evidence="4 5">
    <name type="scientific">Gonium pectorale</name>
    <name type="common">Green alga</name>
    <dbReference type="NCBI Taxonomy" id="33097"/>
    <lineage>
        <taxon>Eukaryota</taxon>
        <taxon>Viridiplantae</taxon>
        <taxon>Chlorophyta</taxon>
        <taxon>core chlorophytes</taxon>
        <taxon>Chlorophyceae</taxon>
        <taxon>CS clade</taxon>
        <taxon>Chlamydomonadales</taxon>
        <taxon>Volvocaceae</taxon>
        <taxon>Gonium</taxon>
    </lineage>
</organism>
<protein>
    <recommendedName>
        <fullName evidence="1">protein-tyrosine-phosphatase</fullName>
        <ecNumber evidence="1">3.1.3.48</ecNumber>
    </recommendedName>
</protein>
<dbReference type="STRING" id="33097.A0A150GU16"/>
<dbReference type="Gene3D" id="3.40.50.2300">
    <property type="match status" value="1"/>
</dbReference>
<gene>
    <name evidence="4" type="ORF">GPECTOR_7g1223</name>
</gene>
<name>A0A150GU16_GONPE</name>
<keyword evidence="5" id="KW-1185">Reference proteome</keyword>
<sequence>MPSPSLGIRLPLSESVERVVVNPVIRAAPWDPNRLEQQEQDPKAHVLLVSESDVCRSVLAAACLRRALQDAGLGDAVEVATCGTRPYNLGEGPEPAAVAAAEALGLELPPGHCARLFEPARDIVAFDLLLTMDKFTAGDVMREVSSFDLINRSMPFSYKVRRLSEFLGGAEARGLAAAYGNDGPDALDIEDPLYGNVGGEEEQRAVLQSARTIRAACNGLAAFLRGVQDEEPPGAAVAEGGSPGDAPECELPLPGQAPVCSGASVSTTDTDGDDEEAHTAGRVHEGRPLGPALRARVLTMGPTPWLVPPMLSPRPQAPAH</sequence>
<feature type="compositionally biased region" description="Basic and acidic residues" evidence="2">
    <location>
        <begin position="277"/>
        <end position="287"/>
    </location>
</feature>
<dbReference type="InterPro" id="IPR023485">
    <property type="entry name" value="Ptyr_pPase"/>
</dbReference>
<evidence type="ECO:0000313" key="5">
    <source>
        <dbReference type="Proteomes" id="UP000075714"/>
    </source>
</evidence>
<evidence type="ECO:0000259" key="3">
    <source>
        <dbReference type="SMART" id="SM00226"/>
    </source>
</evidence>
<comment type="caution">
    <text evidence="4">The sequence shown here is derived from an EMBL/GenBank/DDBJ whole genome shotgun (WGS) entry which is preliminary data.</text>
</comment>
<dbReference type="SMART" id="SM00226">
    <property type="entry name" value="LMWPc"/>
    <property type="match status" value="1"/>
</dbReference>
<dbReference type="SUPFAM" id="SSF52788">
    <property type="entry name" value="Phosphotyrosine protein phosphatases I"/>
    <property type="match status" value="1"/>
</dbReference>
<dbReference type="PANTHER" id="PTHR11717">
    <property type="entry name" value="LOW MOLECULAR WEIGHT PROTEIN TYROSINE PHOSPHATASE"/>
    <property type="match status" value="1"/>
</dbReference>
<dbReference type="OrthoDB" id="3388at2759"/>
<feature type="domain" description="Phosphotyrosine protein phosphatase I" evidence="3">
    <location>
        <begin position="44"/>
        <end position="223"/>
    </location>
</feature>
<dbReference type="Pfam" id="PF01451">
    <property type="entry name" value="LMWPc"/>
    <property type="match status" value="1"/>
</dbReference>
<dbReference type="EMBL" id="LSYV01000008">
    <property type="protein sequence ID" value="KXZ53329.1"/>
    <property type="molecule type" value="Genomic_DNA"/>
</dbReference>